<sequence>MGGPGPARTRGPGLAPTLAAAMASEH</sequence>
<reference evidence="2" key="2">
    <citation type="submission" date="2018-03" db="EMBL/GenBank/DDBJ databases">
        <title>The Triticum urartu genome reveals the dynamic nature of wheat genome evolution.</title>
        <authorList>
            <person name="Ling H."/>
            <person name="Ma B."/>
            <person name="Shi X."/>
            <person name="Liu H."/>
            <person name="Dong L."/>
            <person name="Sun H."/>
            <person name="Cao Y."/>
            <person name="Gao Q."/>
            <person name="Zheng S."/>
            <person name="Li Y."/>
            <person name="Yu Y."/>
            <person name="Du H."/>
            <person name="Qi M."/>
            <person name="Li Y."/>
            <person name="Yu H."/>
            <person name="Cui Y."/>
            <person name="Wang N."/>
            <person name="Chen C."/>
            <person name="Wu H."/>
            <person name="Zhao Y."/>
            <person name="Zhang J."/>
            <person name="Li Y."/>
            <person name="Zhou W."/>
            <person name="Zhang B."/>
            <person name="Hu W."/>
            <person name="Eijk M."/>
            <person name="Tang J."/>
            <person name="Witsenboer H."/>
            <person name="Zhao S."/>
            <person name="Li Z."/>
            <person name="Zhang A."/>
            <person name="Wang D."/>
            <person name="Liang C."/>
        </authorList>
    </citation>
    <scope>NUCLEOTIDE SEQUENCE [LARGE SCALE GENOMIC DNA]</scope>
    <source>
        <strain evidence="2">cv. G1812</strain>
    </source>
</reference>
<accession>A0A8R7UMI2</accession>
<dbReference type="AlphaFoldDB" id="A0A8R7UMI2"/>
<feature type="region of interest" description="Disordered" evidence="1">
    <location>
        <begin position="1"/>
        <end position="26"/>
    </location>
</feature>
<dbReference type="Gramene" id="TuG1812G0500004186.01.T02">
    <property type="protein sequence ID" value="TuG1812G0500004186.01.T02.cds332032"/>
    <property type="gene ID" value="TuG1812G0500004186.01"/>
</dbReference>
<name>A0A8R7UMI2_TRIUA</name>
<organism evidence="2 3">
    <name type="scientific">Triticum urartu</name>
    <name type="common">Red wild einkorn</name>
    <name type="synonym">Crithodium urartu</name>
    <dbReference type="NCBI Taxonomy" id="4572"/>
    <lineage>
        <taxon>Eukaryota</taxon>
        <taxon>Viridiplantae</taxon>
        <taxon>Streptophyta</taxon>
        <taxon>Embryophyta</taxon>
        <taxon>Tracheophyta</taxon>
        <taxon>Spermatophyta</taxon>
        <taxon>Magnoliopsida</taxon>
        <taxon>Liliopsida</taxon>
        <taxon>Poales</taxon>
        <taxon>Poaceae</taxon>
        <taxon>BOP clade</taxon>
        <taxon>Pooideae</taxon>
        <taxon>Triticodae</taxon>
        <taxon>Triticeae</taxon>
        <taxon>Triticinae</taxon>
        <taxon>Triticum</taxon>
    </lineage>
</organism>
<reference evidence="2" key="3">
    <citation type="submission" date="2022-06" db="UniProtKB">
        <authorList>
            <consortium name="EnsemblPlants"/>
        </authorList>
    </citation>
    <scope>IDENTIFICATION</scope>
</reference>
<evidence type="ECO:0000313" key="3">
    <source>
        <dbReference type="Proteomes" id="UP000015106"/>
    </source>
</evidence>
<protein>
    <submittedName>
        <fullName evidence="2">Uncharacterized protein</fullName>
    </submittedName>
</protein>
<dbReference type="Proteomes" id="UP000015106">
    <property type="component" value="Chromosome 5"/>
</dbReference>
<feature type="compositionally biased region" description="Low complexity" evidence="1">
    <location>
        <begin position="1"/>
        <end position="16"/>
    </location>
</feature>
<evidence type="ECO:0000313" key="2">
    <source>
        <dbReference type="EnsemblPlants" id="TuG1812G0500004186.01.T02.cds332032"/>
    </source>
</evidence>
<dbReference type="EnsemblPlants" id="TuG1812G0500004186.01.T02">
    <property type="protein sequence ID" value="TuG1812G0500004186.01.T02.cds332032"/>
    <property type="gene ID" value="TuG1812G0500004186.01"/>
</dbReference>
<proteinExistence type="predicted"/>
<reference evidence="3" key="1">
    <citation type="journal article" date="2013" name="Nature">
        <title>Draft genome of the wheat A-genome progenitor Triticum urartu.</title>
        <authorList>
            <person name="Ling H.Q."/>
            <person name="Zhao S."/>
            <person name="Liu D."/>
            <person name="Wang J."/>
            <person name="Sun H."/>
            <person name="Zhang C."/>
            <person name="Fan H."/>
            <person name="Li D."/>
            <person name="Dong L."/>
            <person name="Tao Y."/>
            <person name="Gao C."/>
            <person name="Wu H."/>
            <person name="Li Y."/>
            <person name="Cui Y."/>
            <person name="Guo X."/>
            <person name="Zheng S."/>
            <person name="Wang B."/>
            <person name="Yu K."/>
            <person name="Liang Q."/>
            <person name="Yang W."/>
            <person name="Lou X."/>
            <person name="Chen J."/>
            <person name="Feng M."/>
            <person name="Jian J."/>
            <person name="Zhang X."/>
            <person name="Luo G."/>
            <person name="Jiang Y."/>
            <person name="Liu J."/>
            <person name="Wang Z."/>
            <person name="Sha Y."/>
            <person name="Zhang B."/>
            <person name="Wu H."/>
            <person name="Tang D."/>
            <person name="Shen Q."/>
            <person name="Xue P."/>
            <person name="Zou S."/>
            <person name="Wang X."/>
            <person name="Liu X."/>
            <person name="Wang F."/>
            <person name="Yang Y."/>
            <person name="An X."/>
            <person name="Dong Z."/>
            <person name="Zhang K."/>
            <person name="Zhang X."/>
            <person name="Luo M.C."/>
            <person name="Dvorak J."/>
            <person name="Tong Y."/>
            <person name="Wang J."/>
            <person name="Yang H."/>
            <person name="Li Z."/>
            <person name="Wang D."/>
            <person name="Zhang A."/>
            <person name="Wang J."/>
        </authorList>
    </citation>
    <scope>NUCLEOTIDE SEQUENCE</scope>
    <source>
        <strain evidence="3">cv. G1812</strain>
    </source>
</reference>
<evidence type="ECO:0000256" key="1">
    <source>
        <dbReference type="SAM" id="MobiDB-lite"/>
    </source>
</evidence>
<keyword evidence="3" id="KW-1185">Reference proteome</keyword>